<evidence type="ECO:0000313" key="9">
    <source>
        <dbReference type="WBParaSite" id="DME_0000458101-mRNA-1"/>
    </source>
</evidence>
<dbReference type="Gene3D" id="1.20.1250.20">
    <property type="entry name" value="MFS general substrate transporter like domains"/>
    <property type="match status" value="1"/>
</dbReference>
<dbReference type="Proteomes" id="UP000274756">
    <property type="component" value="Unassembled WGS sequence"/>
</dbReference>
<feature type="transmembrane region" description="Helical" evidence="5">
    <location>
        <begin position="245"/>
        <end position="267"/>
    </location>
</feature>
<dbReference type="EMBL" id="UYYG01001169">
    <property type="protein sequence ID" value="VDN58491.1"/>
    <property type="molecule type" value="Genomic_DNA"/>
</dbReference>
<organism evidence="7 9">
    <name type="scientific">Dracunculus medinensis</name>
    <name type="common">Guinea worm</name>
    <dbReference type="NCBI Taxonomy" id="318479"/>
    <lineage>
        <taxon>Eukaryota</taxon>
        <taxon>Metazoa</taxon>
        <taxon>Ecdysozoa</taxon>
        <taxon>Nematoda</taxon>
        <taxon>Chromadorea</taxon>
        <taxon>Rhabditida</taxon>
        <taxon>Spirurina</taxon>
        <taxon>Dracunculoidea</taxon>
        <taxon>Dracunculidae</taxon>
        <taxon>Dracunculus</taxon>
    </lineage>
</organism>
<feature type="transmembrane region" description="Helical" evidence="5">
    <location>
        <begin position="86"/>
        <end position="106"/>
    </location>
</feature>
<dbReference type="PANTHER" id="PTHR23510">
    <property type="entry name" value="INNER MEMBRANE TRANSPORT PROTEIN YAJR"/>
    <property type="match status" value="1"/>
</dbReference>
<accession>A0A0N4UBJ9</accession>
<dbReference type="CDD" id="cd17326">
    <property type="entry name" value="MFS_MFSD8"/>
    <property type="match status" value="1"/>
</dbReference>
<dbReference type="InterPro" id="IPR011701">
    <property type="entry name" value="MFS"/>
</dbReference>
<keyword evidence="4 5" id="KW-0472">Membrane</keyword>
<evidence type="ECO:0000313" key="8">
    <source>
        <dbReference type="Proteomes" id="UP000274756"/>
    </source>
</evidence>
<keyword evidence="8" id="KW-1185">Reference proteome</keyword>
<feature type="transmembrane region" description="Helical" evidence="5">
    <location>
        <begin position="112"/>
        <end position="134"/>
    </location>
</feature>
<dbReference type="InterPro" id="IPR036259">
    <property type="entry name" value="MFS_trans_sf"/>
</dbReference>
<proteinExistence type="predicted"/>
<dbReference type="InterPro" id="IPR051068">
    <property type="entry name" value="MFS_Domain-Containing_Protein"/>
</dbReference>
<evidence type="ECO:0000256" key="3">
    <source>
        <dbReference type="ARBA" id="ARBA00022989"/>
    </source>
</evidence>
<dbReference type="OrthoDB" id="370281at2759"/>
<evidence type="ECO:0000256" key="1">
    <source>
        <dbReference type="ARBA" id="ARBA00004141"/>
    </source>
</evidence>
<dbReference type="GO" id="GO:0022857">
    <property type="term" value="F:transmembrane transporter activity"/>
    <property type="evidence" value="ECO:0007669"/>
    <property type="project" value="InterPro"/>
</dbReference>
<dbReference type="AlphaFoldDB" id="A0A0N4UBJ9"/>
<dbReference type="PANTHER" id="PTHR23510:SF25">
    <property type="entry name" value="MFS DOMAIN-CONTAINING PROTEIN"/>
    <property type="match status" value="1"/>
</dbReference>
<name>A0A0N4UBJ9_DRAME</name>
<evidence type="ECO:0000256" key="5">
    <source>
        <dbReference type="SAM" id="Phobius"/>
    </source>
</evidence>
<dbReference type="Proteomes" id="UP000038040">
    <property type="component" value="Unplaced"/>
</dbReference>
<feature type="transmembrane region" description="Helical" evidence="5">
    <location>
        <begin position="287"/>
        <end position="308"/>
    </location>
</feature>
<protein>
    <submittedName>
        <fullName evidence="9">MFS domain-containing protein</fullName>
    </submittedName>
</protein>
<keyword evidence="2 5" id="KW-0812">Transmembrane</keyword>
<dbReference type="SUPFAM" id="SSF103473">
    <property type="entry name" value="MFS general substrate transporter"/>
    <property type="match status" value="1"/>
</dbReference>
<reference evidence="9" key="1">
    <citation type="submission" date="2017-02" db="UniProtKB">
        <authorList>
            <consortium name="WormBaseParasite"/>
        </authorList>
    </citation>
    <scope>IDENTIFICATION</scope>
</reference>
<gene>
    <name evidence="6" type="ORF">DME_LOCUS8464</name>
</gene>
<dbReference type="STRING" id="318479.A0A0N4UBJ9"/>
<reference evidence="6 8" key="2">
    <citation type="submission" date="2018-11" db="EMBL/GenBank/DDBJ databases">
        <authorList>
            <consortium name="Pathogen Informatics"/>
        </authorList>
    </citation>
    <scope>NUCLEOTIDE SEQUENCE [LARGE SCALE GENOMIC DNA]</scope>
</reference>
<dbReference type="Pfam" id="PF07690">
    <property type="entry name" value="MFS_1"/>
    <property type="match status" value="1"/>
</dbReference>
<keyword evidence="3 5" id="KW-1133">Transmembrane helix</keyword>
<evidence type="ECO:0000313" key="6">
    <source>
        <dbReference type="EMBL" id="VDN58491.1"/>
    </source>
</evidence>
<feature type="transmembrane region" description="Helical" evidence="5">
    <location>
        <begin position="52"/>
        <end position="74"/>
    </location>
</feature>
<sequence length="431" mass="47214">MNETNKNEQKTDWPGIRLICVIAFLAAIQMFVIGMAEWPYMHEVDPEATSNFFGYVGSVSSLGHAICAPLMGYWSSATGQTKLPLIAGRLIAMVGCIIYLCVELFLHNRRYVMLICYTIFGISMSSISVMRGYIAKISAPDDRAVAVSMFGLATMFAVTIGPVFQLLFAPLSYPGFDLIPNKLRLNIYTGPIYIATIANIVGLLLIIIVFKEKRIERKILRQDDDGRKTSRAIAALTADMHTFSFSLAFTCIFIRMTGFLTLVTLHTTTAPLMMSVFGWSNTATVKVSSVTQVIVGILSLCIFAGFATGKLLKILSERRAALIGLALFGVFFILTYPWPFIGSTIPLKSDENNATGCDPLVYTWCLNTLSVNPIIYIGSAIAVLGIAITFITISTDSLYSKILGPIDQGTMQGIFLLCMDIINIFGPLIIA</sequence>
<evidence type="ECO:0000313" key="7">
    <source>
        <dbReference type="Proteomes" id="UP000038040"/>
    </source>
</evidence>
<feature type="transmembrane region" description="Helical" evidence="5">
    <location>
        <begin position="320"/>
        <end position="338"/>
    </location>
</feature>
<feature type="transmembrane region" description="Helical" evidence="5">
    <location>
        <begin position="188"/>
        <end position="210"/>
    </location>
</feature>
<feature type="transmembrane region" description="Helical" evidence="5">
    <location>
        <begin position="16"/>
        <end position="40"/>
    </location>
</feature>
<dbReference type="WBParaSite" id="DME_0000458101-mRNA-1">
    <property type="protein sequence ID" value="DME_0000458101-mRNA-1"/>
    <property type="gene ID" value="DME_0000458101"/>
</dbReference>
<evidence type="ECO:0000256" key="2">
    <source>
        <dbReference type="ARBA" id="ARBA00022692"/>
    </source>
</evidence>
<evidence type="ECO:0000256" key="4">
    <source>
        <dbReference type="ARBA" id="ARBA00023136"/>
    </source>
</evidence>
<feature type="transmembrane region" description="Helical" evidence="5">
    <location>
        <begin position="374"/>
        <end position="393"/>
    </location>
</feature>
<comment type="subcellular location">
    <subcellularLocation>
        <location evidence="1">Membrane</location>
        <topology evidence="1">Multi-pass membrane protein</topology>
    </subcellularLocation>
</comment>
<feature type="transmembrane region" description="Helical" evidence="5">
    <location>
        <begin position="146"/>
        <end position="168"/>
    </location>
</feature>
<dbReference type="GO" id="GO:0005765">
    <property type="term" value="C:lysosomal membrane"/>
    <property type="evidence" value="ECO:0007669"/>
    <property type="project" value="TreeGrafter"/>
</dbReference>
<feature type="transmembrane region" description="Helical" evidence="5">
    <location>
        <begin position="413"/>
        <end position="430"/>
    </location>
</feature>